<keyword evidence="5" id="KW-0862">Zinc</keyword>
<sequence>MNIILLGPPGAGKGTQAKRLEQTYGLVQISTGDMLRAEVKAGTKLGLEAREIMERGAFVPDPIMVGMIETRVQRPDCAGGFILDGFPRTEAQAEALDSMLSRRSLRIDAVLLLEVDEDALTKRLSGRFTCAECGAGYHDRFKPTKVPGVCDVCGSTEFIRRPDDNPATVRKRFEIYREQTAPILPYYEQEGRLVRIDGMAEIGVVSAEIDGALRKLGLITQT</sequence>
<feature type="region of interest" description="NMP" evidence="5">
    <location>
        <begin position="30"/>
        <end position="59"/>
    </location>
</feature>
<keyword evidence="5" id="KW-0479">Metal-binding</keyword>
<feature type="binding site" evidence="5">
    <location>
        <position position="130"/>
    </location>
    <ligand>
        <name>Zn(2+)</name>
        <dbReference type="ChEBI" id="CHEBI:29105"/>
        <note>structural</note>
    </ligand>
</feature>
<dbReference type="InterPro" id="IPR007862">
    <property type="entry name" value="Adenylate_kinase_lid-dom"/>
</dbReference>
<feature type="binding site" evidence="5">
    <location>
        <position position="36"/>
    </location>
    <ligand>
        <name>AMP</name>
        <dbReference type="ChEBI" id="CHEBI:456215"/>
    </ligand>
</feature>
<dbReference type="GO" id="GO:0008270">
    <property type="term" value="F:zinc ion binding"/>
    <property type="evidence" value="ECO:0007669"/>
    <property type="project" value="UniProtKB-UniRule"/>
</dbReference>
<comment type="function">
    <text evidence="5">Catalyzes the reversible transfer of the terminal phosphate group between ATP and AMP. Plays an important role in cellular energy homeostasis and in adenine nucleotide metabolism.</text>
</comment>
<feature type="binding site" evidence="5">
    <location>
        <position position="172"/>
    </location>
    <ligand>
        <name>AMP</name>
        <dbReference type="ChEBI" id="CHEBI:456215"/>
    </ligand>
</feature>
<evidence type="ECO:0000256" key="5">
    <source>
        <dbReference type="HAMAP-Rule" id="MF_00235"/>
    </source>
</evidence>
<feature type="binding site" evidence="5">
    <location>
        <position position="153"/>
    </location>
    <ligand>
        <name>Zn(2+)</name>
        <dbReference type="ChEBI" id="CHEBI:29105"/>
        <note>structural</note>
    </ligand>
</feature>
<organism evidence="9 10">
    <name type="scientific">Tanticharoenia sakaeratensis NBRC 103193</name>
    <dbReference type="NCBI Taxonomy" id="1231623"/>
    <lineage>
        <taxon>Bacteria</taxon>
        <taxon>Pseudomonadati</taxon>
        <taxon>Pseudomonadota</taxon>
        <taxon>Alphaproteobacteria</taxon>
        <taxon>Acetobacterales</taxon>
        <taxon>Acetobacteraceae</taxon>
        <taxon>Tanticharoenia</taxon>
    </lineage>
</organism>
<evidence type="ECO:0000313" key="9">
    <source>
        <dbReference type="EMBL" id="GAN53630.1"/>
    </source>
</evidence>
<dbReference type="InterPro" id="IPR033690">
    <property type="entry name" value="Adenylat_kinase_CS"/>
</dbReference>
<evidence type="ECO:0000256" key="6">
    <source>
        <dbReference type="RuleBase" id="RU003330"/>
    </source>
</evidence>
<evidence type="ECO:0000259" key="8">
    <source>
        <dbReference type="Pfam" id="PF05191"/>
    </source>
</evidence>
<comment type="pathway">
    <text evidence="5">Purine metabolism; AMP biosynthesis via salvage pathway; AMP from ADP: step 1/1.</text>
</comment>
<dbReference type="GO" id="GO:0004017">
    <property type="term" value="F:AMP kinase activity"/>
    <property type="evidence" value="ECO:0007669"/>
    <property type="project" value="UniProtKB-UniRule"/>
</dbReference>
<dbReference type="PANTHER" id="PTHR23359">
    <property type="entry name" value="NUCLEOTIDE KINASE"/>
    <property type="match status" value="1"/>
</dbReference>
<evidence type="ECO:0000313" key="10">
    <source>
        <dbReference type="Proteomes" id="UP000032679"/>
    </source>
</evidence>
<comment type="subunit">
    <text evidence="5 7">Monomer.</text>
</comment>
<reference evidence="9 10" key="1">
    <citation type="submission" date="2012-10" db="EMBL/GenBank/DDBJ databases">
        <title>Genome sequencing of Tanticharoenia sakaeratensis NBRC 103193.</title>
        <authorList>
            <person name="Azuma Y."/>
            <person name="Hadano H."/>
            <person name="Hirakawa H."/>
            <person name="Matsushita K."/>
        </authorList>
    </citation>
    <scope>NUCLEOTIDE SEQUENCE [LARGE SCALE GENOMIC DNA]</scope>
    <source>
        <strain evidence="9 10">NBRC 103193</strain>
    </source>
</reference>
<dbReference type="OrthoDB" id="9805030at2"/>
<keyword evidence="3 5" id="KW-0547">Nucleotide-binding</keyword>
<feature type="binding site" evidence="5">
    <location>
        <position position="133"/>
    </location>
    <ligand>
        <name>Zn(2+)</name>
        <dbReference type="ChEBI" id="CHEBI:29105"/>
        <note>structural</note>
    </ligand>
</feature>
<feature type="binding site" evidence="5">
    <location>
        <position position="31"/>
    </location>
    <ligand>
        <name>AMP</name>
        <dbReference type="ChEBI" id="CHEBI:456215"/>
    </ligand>
</feature>
<dbReference type="FunFam" id="3.40.50.300:FF:000106">
    <property type="entry name" value="Adenylate kinase mitochondrial"/>
    <property type="match status" value="1"/>
</dbReference>
<dbReference type="SUPFAM" id="SSF52540">
    <property type="entry name" value="P-loop containing nucleoside triphosphate hydrolases"/>
    <property type="match status" value="1"/>
</dbReference>
<proteinExistence type="inferred from homology"/>
<dbReference type="NCBIfam" id="NF001380">
    <property type="entry name" value="PRK00279.1-2"/>
    <property type="match status" value="1"/>
</dbReference>
<comment type="domain">
    <text evidence="5">Consists of three domains, a large central CORE domain and two small peripheral domains, NMPbind and LID, which undergo movements during catalysis. The LID domain closes over the site of phosphoryl transfer upon ATP binding. Assembling and dissambling the active center during each catalytic cycle provides an effective means to prevent ATP hydrolysis. Some bacteria have evolved a zinc-coordinating structure that stabilizes the LID domain.</text>
</comment>
<name>A0A0D6MJI3_9PROT</name>
<keyword evidence="2 5" id="KW-0545">Nucleotide biosynthesis</keyword>
<dbReference type="NCBIfam" id="NF001381">
    <property type="entry name" value="PRK00279.1-3"/>
    <property type="match status" value="1"/>
</dbReference>
<feature type="domain" description="Adenylate kinase active site lid" evidence="8">
    <location>
        <begin position="127"/>
        <end position="163"/>
    </location>
</feature>
<evidence type="ECO:0000256" key="2">
    <source>
        <dbReference type="ARBA" id="ARBA00022727"/>
    </source>
</evidence>
<comment type="caution">
    <text evidence="5">Lacks conserved residue(s) required for the propagation of feature annotation.</text>
</comment>
<dbReference type="GO" id="GO:0005524">
    <property type="term" value="F:ATP binding"/>
    <property type="evidence" value="ECO:0007669"/>
    <property type="project" value="UniProtKB-UniRule"/>
</dbReference>
<feature type="binding site" evidence="5">
    <location>
        <begin position="85"/>
        <end position="88"/>
    </location>
    <ligand>
        <name>AMP</name>
        <dbReference type="ChEBI" id="CHEBI:456215"/>
    </ligand>
</feature>
<keyword evidence="10" id="KW-1185">Reference proteome</keyword>
<dbReference type="Gene3D" id="3.40.50.300">
    <property type="entry name" value="P-loop containing nucleotide triphosphate hydrolases"/>
    <property type="match status" value="1"/>
</dbReference>
<dbReference type="GO" id="GO:0005737">
    <property type="term" value="C:cytoplasm"/>
    <property type="evidence" value="ECO:0007669"/>
    <property type="project" value="UniProtKB-SubCell"/>
</dbReference>
<feature type="binding site" evidence="5">
    <location>
        <position position="161"/>
    </location>
    <ligand>
        <name>AMP</name>
        <dbReference type="ChEBI" id="CHEBI:456215"/>
    </ligand>
</feature>
<keyword evidence="1 5" id="KW-0808">Transferase</keyword>
<dbReference type="PRINTS" id="PR00094">
    <property type="entry name" value="ADENYLTKNASE"/>
</dbReference>
<dbReference type="Pfam" id="PF00406">
    <property type="entry name" value="ADK"/>
    <property type="match status" value="1"/>
</dbReference>
<dbReference type="NCBIfam" id="NF011105">
    <property type="entry name" value="PRK14532.1"/>
    <property type="match status" value="1"/>
</dbReference>
<dbReference type="SUPFAM" id="SSF57774">
    <property type="entry name" value="Microbial and mitochondrial ADK, insert 'zinc finger' domain"/>
    <property type="match status" value="1"/>
</dbReference>
<dbReference type="GO" id="GO:0044209">
    <property type="term" value="P:AMP salvage"/>
    <property type="evidence" value="ECO:0007669"/>
    <property type="project" value="UniProtKB-UniRule"/>
</dbReference>
<dbReference type="PROSITE" id="PS00113">
    <property type="entry name" value="ADENYLATE_KINASE"/>
    <property type="match status" value="1"/>
</dbReference>
<comment type="catalytic activity">
    <reaction evidence="5 7">
        <text>AMP + ATP = 2 ADP</text>
        <dbReference type="Rhea" id="RHEA:12973"/>
        <dbReference type="ChEBI" id="CHEBI:30616"/>
        <dbReference type="ChEBI" id="CHEBI:456215"/>
        <dbReference type="ChEBI" id="CHEBI:456216"/>
        <dbReference type="EC" id="2.7.4.3"/>
    </reaction>
</comment>
<dbReference type="HAMAP" id="MF_00235">
    <property type="entry name" value="Adenylate_kinase_Adk"/>
    <property type="match status" value="1"/>
</dbReference>
<feature type="binding site" evidence="5">
    <location>
        <begin position="10"/>
        <end position="15"/>
    </location>
    <ligand>
        <name>ATP</name>
        <dbReference type="ChEBI" id="CHEBI:30616"/>
    </ligand>
</feature>
<keyword evidence="5" id="KW-0963">Cytoplasm</keyword>
<dbReference type="Proteomes" id="UP000032679">
    <property type="component" value="Unassembled WGS sequence"/>
</dbReference>
<dbReference type="STRING" id="1231623.Tasa_010_177"/>
<dbReference type="NCBIfam" id="NF011100">
    <property type="entry name" value="PRK14527.1"/>
    <property type="match status" value="1"/>
</dbReference>
<evidence type="ECO:0000256" key="7">
    <source>
        <dbReference type="RuleBase" id="RU003331"/>
    </source>
</evidence>
<dbReference type="EMBL" id="BALE01000010">
    <property type="protein sequence ID" value="GAN53630.1"/>
    <property type="molecule type" value="Genomic_DNA"/>
</dbReference>
<evidence type="ECO:0000256" key="4">
    <source>
        <dbReference type="ARBA" id="ARBA00022777"/>
    </source>
</evidence>
<comment type="similarity">
    <text evidence="5 6">Belongs to the adenylate kinase family.</text>
</comment>
<feature type="binding site" evidence="5">
    <location>
        <position position="150"/>
    </location>
    <ligand>
        <name>Zn(2+)</name>
        <dbReference type="ChEBI" id="CHEBI:29105"/>
        <note>structural</note>
    </ligand>
</feature>
<protein>
    <recommendedName>
        <fullName evidence="5 7">Adenylate kinase</fullName>
        <shortName evidence="5">AK</shortName>
        <ecNumber evidence="5 7">2.7.4.3</ecNumber>
    </recommendedName>
    <alternativeName>
        <fullName evidence="5">ATP-AMP transphosphorylase</fullName>
    </alternativeName>
    <alternativeName>
        <fullName evidence="5">ATP:AMP phosphotransferase</fullName>
    </alternativeName>
    <alternativeName>
        <fullName evidence="5">Adenylate monophosphate kinase</fullName>
    </alternativeName>
</protein>
<feature type="binding site" evidence="5">
    <location>
        <begin position="57"/>
        <end position="59"/>
    </location>
    <ligand>
        <name>AMP</name>
        <dbReference type="ChEBI" id="CHEBI:456215"/>
    </ligand>
</feature>
<feature type="binding site" evidence="5">
    <location>
        <position position="127"/>
    </location>
    <ligand>
        <name>ATP</name>
        <dbReference type="ChEBI" id="CHEBI:30616"/>
    </ligand>
</feature>
<dbReference type="InterPro" id="IPR036193">
    <property type="entry name" value="ADK_active_lid_dom_sf"/>
</dbReference>
<gene>
    <name evidence="5" type="primary">adk</name>
    <name evidence="9" type="ORF">Tasa_010_177</name>
</gene>
<dbReference type="CDD" id="cd01428">
    <property type="entry name" value="ADK"/>
    <property type="match status" value="1"/>
</dbReference>
<keyword evidence="4 5" id="KW-0418">Kinase</keyword>
<dbReference type="AlphaFoldDB" id="A0A0D6MJI3"/>
<accession>A0A0D6MJI3</accession>
<dbReference type="RefSeq" id="WP_048847744.1">
    <property type="nucleotide sequence ID" value="NZ_BALE01000010.1"/>
</dbReference>
<keyword evidence="5 7" id="KW-0067">ATP-binding</keyword>
<comment type="caution">
    <text evidence="9">The sequence shown here is derived from an EMBL/GenBank/DDBJ whole genome shotgun (WGS) entry which is preliminary data.</text>
</comment>
<feature type="binding site" evidence="5">
    <location>
        <position position="92"/>
    </location>
    <ligand>
        <name>AMP</name>
        <dbReference type="ChEBI" id="CHEBI:456215"/>
    </ligand>
</feature>
<evidence type="ECO:0000256" key="1">
    <source>
        <dbReference type="ARBA" id="ARBA00022679"/>
    </source>
</evidence>
<comment type="subcellular location">
    <subcellularLocation>
        <location evidence="5 7">Cytoplasm</location>
    </subcellularLocation>
</comment>
<dbReference type="EC" id="2.7.4.3" evidence="5 7"/>
<dbReference type="UniPathway" id="UPA00588">
    <property type="reaction ID" value="UER00649"/>
</dbReference>
<dbReference type="InterPro" id="IPR027417">
    <property type="entry name" value="P-loop_NTPase"/>
</dbReference>
<feature type="binding site" evidence="5">
    <location>
        <position position="200"/>
    </location>
    <ligand>
        <name>ATP</name>
        <dbReference type="ChEBI" id="CHEBI:30616"/>
    </ligand>
</feature>
<dbReference type="InterPro" id="IPR000850">
    <property type="entry name" value="Adenylat/UMP-CMP_kin"/>
</dbReference>
<dbReference type="Pfam" id="PF05191">
    <property type="entry name" value="ADK_lid"/>
    <property type="match status" value="1"/>
</dbReference>
<dbReference type="InterPro" id="IPR006259">
    <property type="entry name" value="Adenyl_kin_sub"/>
</dbReference>
<dbReference type="NCBIfam" id="TIGR01351">
    <property type="entry name" value="adk"/>
    <property type="match status" value="1"/>
</dbReference>
<evidence type="ECO:0000256" key="3">
    <source>
        <dbReference type="ARBA" id="ARBA00022741"/>
    </source>
</evidence>